<gene>
    <name evidence="2" type="ORF">BST99_06170</name>
</gene>
<dbReference type="EMBL" id="MQVX01000001">
    <property type="protein sequence ID" value="PQJ15380.1"/>
    <property type="molecule type" value="Genomic_DNA"/>
</dbReference>
<evidence type="ECO:0000313" key="3">
    <source>
        <dbReference type="Proteomes" id="UP000239366"/>
    </source>
</evidence>
<proteinExistence type="predicted"/>
<dbReference type="AlphaFoldDB" id="A0A2S7T626"/>
<organism evidence="2 3">
    <name type="scientific">Aureicoccus marinus</name>
    <dbReference type="NCBI Taxonomy" id="754435"/>
    <lineage>
        <taxon>Bacteria</taxon>
        <taxon>Pseudomonadati</taxon>
        <taxon>Bacteroidota</taxon>
        <taxon>Flavobacteriia</taxon>
        <taxon>Flavobacteriales</taxon>
        <taxon>Flavobacteriaceae</taxon>
        <taxon>Aureicoccus</taxon>
    </lineage>
</organism>
<keyword evidence="1" id="KW-0472">Membrane</keyword>
<name>A0A2S7T626_9FLAO</name>
<feature type="transmembrane region" description="Helical" evidence="1">
    <location>
        <begin position="53"/>
        <end position="86"/>
    </location>
</feature>
<dbReference type="OrthoDB" id="768533at2"/>
<dbReference type="Proteomes" id="UP000239366">
    <property type="component" value="Unassembled WGS sequence"/>
</dbReference>
<comment type="caution">
    <text evidence="2">The sequence shown here is derived from an EMBL/GenBank/DDBJ whole genome shotgun (WGS) entry which is preliminary data.</text>
</comment>
<keyword evidence="1" id="KW-1133">Transmembrane helix</keyword>
<feature type="transmembrane region" description="Helical" evidence="1">
    <location>
        <begin position="27"/>
        <end position="46"/>
    </location>
</feature>
<reference evidence="3" key="1">
    <citation type="submission" date="2016-11" db="EMBL/GenBank/DDBJ databases">
        <title>Trade-off between light-utilization and light-protection in marine flavobacteria.</title>
        <authorList>
            <person name="Kumagai Y."/>
            <person name="Yoshizawa S."/>
            <person name="Kogure K."/>
        </authorList>
    </citation>
    <scope>NUCLEOTIDE SEQUENCE [LARGE SCALE GENOMIC DNA]</scope>
    <source>
        <strain evidence="3">SG-18</strain>
    </source>
</reference>
<dbReference type="RefSeq" id="WP_105001031.1">
    <property type="nucleotide sequence ID" value="NZ_MQVX01000001.1"/>
</dbReference>
<feature type="transmembrane region" description="Helical" evidence="1">
    <location>
        <begin position="92"/>
        <end position="114"/>
    </location>
</feature>
<evidence type="ECO:0000256" key="1">
    <source>
        <dbReference type="SAM" id="Phobius"/>
    </source>
</evidence>
<keyword evidence="3" id="KW-1185">Reference proteome</keyword>
<sequence length="121" mass="12464">MYQTLLILLGGTLGALATFVLQKFELSAVVASCIVGLVGAMLGHFLKNEHLALIIFAGSFVGMTSTGLGSYPLVGLGGLVAGLIYLFSLDVFAGFGGRLGTIAFLSTLASWAVFTGVSKLM</sequence>
<evidence type="ECO:0000313" key="2">
    <source>
        <dbReference type="EMBL" id="PQJ15380.1"/>
    </source>
</evidence>
<keyword evidence="1" id="KW-0812">Transmembrane</keyword>
<protein>
    <submittedName>
        <fullName evidence="2">Uncharacterized protein</fullName>
    </submittedName>
</protein>
<accession>A0A2S7T626</accession>